<comment type="pathway">
    <text evidence="9">Isoprenoid biosynthesis; isopentenyl diphosphate biosynthesis via DXP pathway; isopentenyl diphosphate from 1-deoxy-D-xylulose 5-phosphate: step 3/6.</text>
</comment>
<evidence type="ECO:0000256" key="8">
    <source>
        <dbReference type="ARBA" id="ARBA00032554"/>
    </source>
</evidence>
<organism evidence="12 13">
    <name type="scientific">Candidatus Corynebacterium gallistercoris</name>
    <dbReference type="NCBI Taxonomy" id="2838530"/>
    <lineage>
        <taxon>Bacteria</taxon>
        <taxon>Bacillati</taxon>
        <taxon>Actinomycetota</taxon>
        <taxon>Actinomycetes</taxon>
        <taxon>Mycobacteriales</taxon>
        <taxon>Corynebacteriaceae</taxon>
        <taxon>Corynebacterium</taxon>
    </lineage>
</organism>
<dbReference type="InterPro" id="IPR014721">
    <property type="entry name" value="Ribsml_uS5_D2-typ_fold_subgr"/>
</dbReference>
<reference evidence="12" key="1">
    <citation type="journal article" date="2021" name="PeerJ">
        <title>Extensive microbial diversity within the chicken gut microbiome revealed by metagenomics and culture.</title>
        <authorList>
            <person name="Gilroy R."/>
            <person name="Ravi A."/>
            <person name="Getino M."/>
            <person name="Pursley I."/>
            <person name="Horton D.L."/>
            <person name="Alikhan N.F."/>
            <person name="Baker D."/>
            <person name="Gharbi K."/>
            <person name="Hall N."/>
            <person name="Watson M."/>
            <person name="Adriaenssens E.M."/>
            <person name="Foster-Nyarko E."/>
            <person name="Jarju S."/>
            <person name="Secka A."/>
            <person name="Antonio M."/>
            <person name="Oren A."/>
            <person name="Chaudhuri R.R."/>
            <person name="La Ragione R."/>
            <person name="Hildebrand F."/>
            <person name="Pallen M.J."/>
        </authorList>
    </citation>
    <scope>NUCLEOTIDE SEQUENCE</scope>
    <source>
        <strain evidence="12">4376</strain>
    </source>
</reference>
<dbReference type="EC" id="2.7.1.148" evidence="2 9"/>
<dbReference type="GO" id="GO:0005524">
    <property type="term" value="F:ATP binding"/>
    <property type="evidence" value="ECO:0007669"/>
    <property type="project" value="UniProtKB-UniRule"/>
</dbReference>
<keyword evidence="7 9" id="KW-0067">ATP-binding</keyword>
<sequence>MTEATEATTYGKINLHLQVGPLREDGYHDLVTVFHSVDLPETVTLHPASTDHLTVKGFDAHRVPTDSRNLVWAAVNAIRAHAEQVIPEAADHIRQSLHLTIRKGVPVAGGMAGGSADAAAALRVATNFYFRDHPQDRPGQAELMRIAATIGADVPFCLMGGTALGTGKGEHLTPVLTDASYHWAIATNKKGLSTPKVFGQLDALRAQAAADSRPLTTAGKPDELLTALRSADPHQLAPHLANDLQPAAISLLPELRETLAAGKEAGALACIVSGSGPTIAMLCDTHAHAVDVATAVSVAGKASSTMVTTSVAGRRGGGVA</sequence>
<accession>A0A9D1RZ25</accession>
<protein>
    <recommendedName>
        <fullName evidence="3 9">4-diphosphocytidyl-2-C-methyl-D-erythritol kinase</fullName>
        <shortName evidence="9">CMK</shortName>
        <ecNumber evidence="2 9">2.7.1.148</ecNumber>
    </recommendedName>
    <alternativeName>
        <fullName evidence="8 9">4-(cytidine-5'-diphospho)-2-C-methyl-D-erythritol kinase</fullName>
    </alternativeName>
</protein>
<dbReference type="HAMAP" id="MF_00061">
    <property type="entry name" value="IspE"/>
    <property type="match status" value="1"/>
</dbReference>
<comment type="catalytic activity">
    <reaction evidence="9">
        <text>4-CDP-2-C-methyl-D-erythritol + ATP = 4-CDP-2-C-methyl-D-erythritol 2-phosphate + ADP + H(+)</text>
        <dbReference type="Rhea" id="RHEA:18437"/>
        <dbReference type="ChEBI" id="CHEBI:15378"/>
        <dbReference type="ChEBI" id="CHEBI:30616"/>
        <dbReference type="ChEBI" id="CHEBI:57823"/>
        <dbReference type="ChEBI" id="CHEBI:57919"/>
        <dbReference type="ChEBI" id="CHEBI:456216"/>
        <dbReference type="EC" id="2.7.1.148"/>
    </reaction>
</comment>
<dbReference type="InterPro" id="IPR036554">
    <property type="entry name" value="GHMP_kinase_C_sf"/>
</dbReference>
<dbReference type="PANTHER" id="PTHR43527:SF2">
    <property type="entry name" value="4-DIPHOSPHOCYTIDYL-2-C-METHYL-D-ERYTHRITOL KINASE, CHLOROPLASTIC"/>
    <property type="match status" value="1"/>
</dbReference>
<dbReference type="NCBIfam" id="NF002870">
    <property type="entry name" value="PRK03188.1"/>
    <property type="match status" value="1"/>
</dbReference>
<dbReference type="Pfam" id="PF00288">
    <property type="entry name" value="GHMP_kinases_N"/>
    <property type="match status" value="1"/>
</dbReference>
<dbReference type="GO" id="GO:0016114">
    <property type="term" value="P:terpenoid biosynthetic process"/>
    <property type="evidence" value="ECO:0007669"/>
    <property type="project" value="UniProtKB-UniRule"/>
</dbReference>
<evidence type="ECO:0000256" key="9">
    <source>
        <dbReference type="HAMAP-Rule" id="MF_00061"/>
    </source>
</evidence>
<dbReference type="PANTHER" id="PTHR43527">
    <property type="entry name" value="4-DIPHOSPHOCYTIDYL-2-C-METHYL-D-ERYTHRITOL KINASE, CHLOROPLASTIC"/>
    <property type="match status" value="1"/>
</dbReference>
<evidence type="ECO:0000259" key="10">
    <source>
        <dbReference type="Pfam" id="PF00288"/>
    </source>
</evidence>
<comment type="function">
    <text evidence="9">Catalyzes the phosphorylation of the position 2 hydroxy group of 4-diphosphocytidyl-2C-methyl-D-erythritol.</text>
</comment>
<feature type="domain" description="GHMP kinase C-terminal" evidence="11">
    <location>
        <begin position="225"/>
        <end position="297"/>
    </location>
</feature>
<evidence type="ECO:0000256" key="5">
    <source>
        <dbReference type="ARBA" id="ARBA00022741"/>
    </source>
</evidence>
<dbReference type="InterPro" id="IPR020568">
    <property type="entry name" value="Ribosomal_Su5_D2-typ_SF"/>
</dbReference>
<feature type="active site" evidence="9">
    <location>
        <position position="12"/>
    </location>
</feature>
<reference evidence="12" key="2">
    <citation type="submission" date="2021-04" db="EMBL/GenBank/DDBJ databases">
        <authorList>
            <person name="Gilroy R."/>
        </authorList>
    </citation>
    <scope>NUCLEOTIDE SEQUENCE</scope>
    <source>
        <strain evidence="12">4376</strain>
    </source>
</reference>
<gene>
    <name evidence="9" type="primary">ispE</name>
    <name evidence="12" type="ORF">H9867_02435</name>
</gene>
<dbReference type="GO" id="GO:0050515">
    <property type="term" value="F:4-(cytidine 5'-diphospho)-2-C-methyl-D-erythritol kinase activity"/>
    <property type="evidence" value="ECO:0007669"/>
    <property type="project" value="UniProtKB-UniRule"/>
</dbReference>
<dbReference type="SUPFAM" id="SSF54211">
    <property type="entry name" value="Ribosomal protein S5 domain 2-like"/>
    <property type="match status" value="1"/>
</dbReference>
<dbReference type="InterPro" id="IPR006204">
    <property type="entry name" value="GHMP_kinase_N_dom"/>
</dbReference>
<proteinExistence type="inferred from homology"/>
<dbReference type="Gene3D" id="3.30.230.10">
    <property type="match status" value="1"/>
</dbReference>
<evidence type="ECO:0000256" key="6">
    <source>
        <dbReference type="ARBA" id="ARBA00022777"/>
    </source>
</evidence>
<dbReference type="AlphaFoldDB" id="A0A9D1RZ25"/>
<evidence type="ECO:0000313" key="12">
    <source>
        <dbReference type="EMBL" id="HIW95336.1"/>
    </source>
</evidence>
<dbReference type="InterPro" id="IPR004424">
    <property type="entry name" value="IspE"/>
</dbReference>
<dbReference type="Proteomes" id="UP000824189">
    <property type="component" value="Unassembled WGS sequence"/>
</dbReference>
<comment type="caution">
    <text evidence="12">The sequence shown here is derived from an EMBL/GenBank/DDBJ whole genome shotgun (WGS) entry which is preliminary data.</text>
</comment>
<evidence type="ECO:0000313" key="13">
    <source>
        <dbReference type="Proteomes" id="UP000824189"/>
    </source>
</evidence>
<comment type="similarity">
    <text evidence="1 9">Belongs to the GHMP kinase family. IspE subfamily.</text>
</comment>
<keyword evidence="6 9" id="KW-0418">Kinase</keyword>
<keyword evidence="4 9" id="KW-0808">Transferase</keyword>
<dbReference type="PIRSF" id="PIRSF010376">
    <property type="entry name" value="IspE"/>
    <property type="match status" value="1"/>
</dbReference>
<feature type="active site" evidence="9">
    <location>
        <position position="153"/>
    </location>
</feature>
<evidence type="ECO:0000259" key="11">
    <source>
        <dbReference type="Pfam" id="PF08544"/>
    </source>
</evidence>
<dbReference type="EMBL" id="DXFZ01000031">
    <property type="protein sequence ID" value="HIW95336.1"/>
    <property type="molecule type" value="Genomic_DNA"/>
</dbReference>
<keyword evidence="9" id="KW-0414">Isoprene biosynthesis</keyword>
<evidence type="ECO:0000256" key="2">
    <source>
        <dbReference type="ARBA" id="ARBA00012052"/>
    </source>
</evidence>
<dbReference type="InterPro" id="IPR013750">
    <property type="entry name" value="GHMP_kinase_C_dom"/>
</dbReference>
<feature type="binding site" evidence="9">
    <location>
        <begin position="106"/>
        <end position="116"/>
    </location>
    <ligand>
        <name>ATP</name>
        <dbReference type="ChEBI" id="CHEBI:30616"/>
    </ligand>
</feature>
<dbReference type="NCBIfam" id="TIGR00154">
    <property type="entry name" value="ispE"/>
    <property type="match status" value="1"/>
</dbReference>
<dbReference type="GO" id="GO:0019288">
    <property type="term" value="P:isopentenyl diphosphate biosynthetic process, methylerythritol 4-phosphate pathway"/>
    <property type="evidence" value="ECO:0007669"/>
    <property type="project" value="UniProtKB-UniRule"/>
</dbReference>
<evidence type="ECO:0000256" key="4">
    <source>
        <dbReference type="ARBA" id="ARBA00022679"/>
    </source>
</evidence>
<feature type="domain" description="GHMP kinase N-terminal" evidence="10">
    <location>
        <begin position="69"/>
        <end position="161"/>
    </location>
</feature>
<keyword evidence="5 9" id="KW-0547">Nucleotide-binding</keyword>
<evidence type="ECO:0000256" key="3">
    <source>
        <dbReference type="ARBA" id="ARBA00017473"/>
    </source>
</evidence>
<dbReference type="Gene3D" id="3.30.70.890">
    <property type="entry name" value="GHMP kinase, C-terminal domain"/>
    <property type="match status" value="1"/>
</dbReference>
<name>A0A9D1RZ25_9CORY</name>
<evidence type="ECO:0000256" key="1">
    <source>
        <dbReference type="ARBA" id="ARBA00009684"/>
    </source>
</evidence>
<dbReference type="SUPFAM" id="SSF55060">
    <property type="entry name" value="GHMP Kinase, C-terminal domain"/>
    <property type="match status" value="1"/>
</dbReference>
<dbReference type="Pfam" id="PF08544">
    <property type="entry name" value="GHMP_kinases_C"/>
    <property type="match status" value="1"/>
</dbReference>
<evidence type="ECO:0000256" key="7">
    <source>
        <dbReference type="ARBA" id="ARBA00022840"/>
    </source>
</evidence>